<keyword evidence="1" id="KW-0732">Signal</keyword>
<protein>
    <submittedName>
        <fullName evidence="2">Phosphonate transport system substrate-binding protein</fullName>
    </submittedName>
</protein>
<feature type="signal peptide" evidence="1">
    <location>
        <begin position="1"/>
        <end position="23"/>
    </location>
</feature>
<dbReference type="PANTHER" id="PTHR35841">
    <property type="entry name" value="PHOSPHONATES-BINDING PERIPLASMIC PROTEIN"/>
    <property type="match status" value="1"/>
</dbReference>
<proteinExistence type="predicted"/>
<evidence type="ECO:0000313" key="3">
    <source>
        <dbReference type="Proteomes" id="UP000252995"/>
    </source>
</evidence>
<dbReference type="Proteomes" id="UP000252995">
    <property type="component" value="Unassembled WGS sequence"/>
</dbReference>
<gene>
    <name evidence="2" type="ORF">DET50_103176</name>
</gene>
<comment type="caution">
    <text evidence="2">The sequence shown here is derived from an EMBL/GenBank/DDBJ whole genome shotgun (WGS) entry which is preliminary data.</text>
</comment>
<dbReference type="Gene3D" id="3.40.190.10">
    <property type="entry name" value="Periplasmic binding protein-like II"/>
    <property type="match status" value="2"/>
</dbReference>
<dbReference type="AlphaFoldDB" id="A0A366GWK9"/>
<dbReference type="PANTHER" id="PTHR35841:SF1">
    <property type="entry name" value="PHOSPHONATES-BINDING PERIPLASMIC PROTEIN"/>
    <property type="match status" value="1"/>
</dbReference>
<dbReference type="RefSeq" id="WP_113861741.1">
    <property type="nucleotide sequence ID" value="NZ_QNRO01000003.1"/>
</dbReference>
<dbReference type="OrthoDB" id="5343002at2"/>
<feature type="chain" id="PRO_5017017501" evidence="1">
    <location>
        <begin position="24"/>
        <end position="284"/>
    </location>
</feature>
<dbReference type="EMBL" id="QNRO01000003">
    <property type="protein sequence ID" value="RBP32615.1"/>
    <property type="molecule type" value="Genomic_DNA"/>
</dbReference>
<sequence length="284" mass="31283">MRITALIRLLLVALAVTSGAASAQASNEIRDARVLTFGIVPQESASRLADQWTPLMRYLSDRMGVPVRFMTAPDIPTFEQRVLEGHYDIAYMNPYHYVEFSQTPGYRAIVREGDKRIHGLVVVPENTVAESLEDLGGKTIAFPAPAAFAATILVRAELERLGIDYQPRFVGSHESVYLNVSKGFAAAGGGIERTFNSALKEGLSGVRVLWRSEGFTPHAFAAHPNLDDRRKEAFRNLLIGLADSDEGRSLLARANLERLIRAEDSDWNDIRALGLEFIETSGAP</sequence>
<dbReference type="CDD" id="cd01071">
    <property type="entry name" value="PBP2_PhnD_like"/>
    <property type="match status" value="1"/>
</dbReference>
<accession>A0A366GWK9</accession>
<evidence type="ECO:0000256" key="1">
    <source>
        <dbReference type="SAM" id="SignalP"/>
    </source>
</evidence>
<organism evidence="2 3">
    <name type="scientific">Marinobacter pelagius</name>
    <dbReference type="NCBI Taxonomy" id="379482"/>
    <lineage>
        <taxon>Bacteria</taxon>
        <taxon>Pseudomonadati</taxon>
        <taxon>Pseudomonadota</taxon>
        <taxon>Gammaproteobacteria</taxon>
        <taxon>Pseudomonadales</taxon>
        <taxon>Marinobacteraceae</taxon>
        <taxon>Marinobacter</taxon>
    </lineage>
</organism>
<dbReference type="SUPFAM" id="SSF53850">
    <property type="entry name" value="Periplasmic binding protein-like II"/>
    <property type="match status" value="1"/>
</dbReference>
<name>A0A366GWK9_9GAMM</name>
<evidence type="ECO:0000313" key="2">
    <source>
        <dbReference type="EMBL" id="RBP32615.1"/>
    </source>
</evidence>
<dbReference type="Pfam" id="PF12974">
    <property type="entry name" value="Phosphonate-bd"/>
    <property type="match status" value="1"/>
</dbReference>
<reference evidence="2 3" key="1">
    <citation type="submission" date="2018-06" db="EMBL/GenBank/DDBJ databases">
        <title>Freshwater and sediment microbial communities from various areas in North America, analyzing microbe dynamics in response to fracking.</title>
        <authorList>
            <person name="Lamendella R."/>
        </authorList>
    </citation>
    <scope>NUCLEOTIDE SEQUENCE [LARGE SCALE GENOMIC DNA]</scope>
    <source>
        <strain evidence="2 3">114J</strain>
    </source>
</reference>